<evidence type="ECO:0008006" key="3">
    <source>
        <dbReference type="Google" id="ProtNLM"/>
    </source>
</evidence>
<dbReference type="HOGENOM" id="CLU_097481_1_1_10"/>
<organism evidence="1 2">
    <name type="scientific">Alloprevotella tannerae ATCC 51259</name>
    <dbReference type="NCBI Taxonomy" id="626522"/>
    <lineage>
        <taxon>Bacteria</taxon>
        <taxon>Pseudomonadati</taxon>
        <taxon>Bacteroidota</taxon>
        <taxon>Bacteroidia</taxon>
        <taxon>Bacteroidales</taxon>
        <taxon>Prevotellaceae</taxon>
        <taxon>Alloprevotella</taxon>
    </lineage>
</organism>
<keyword evidence="2" id="KW-1185">Reference proteome</keyword>
<evidence type="ECO:0000313" key="2">
    <source>
        <dbReference type="Proteomes" id="UP000003460"/>
    </source>
</evidence>
<dbReference type="AlphaFoldDB" id="C9LDV6"/>
<dbReference type="InterPro" id="IPR012441">
    <property type="entry name" value="DUF1643"/>
</dbReference>
<sequence length="176" mass="20649">MKYEEGKMSMCPEEYNEQFRFWLKKEGKKPLIVIGANPSTATDEDPDPTVRKVMEYAELNGFDSFIMLNVYPQRTPYPECLNEECDMTYHQENVKAIRQIVSTVTNPIILVAFGDIITRRPYLRACFRDIVESCLPFNPQWKRIGDLTQKRNPRHPGEHDTYKELKDFNVLAYLCD</sequence>
<dbReference type="RefSeq" id="WP_006254154.1">
    <property type="nucleotide sequence ID" value="NZ_GG700642.1"/>
</dbReference>
<evidence type="ECO:0000313" key="1">
    <source>
        <dbReference type="EMBL" id="EEX72717.1"/>
    </source>
</evidence>
<dbReference type="Proteomes" id="UP000003460">
    <property type="component" value="Unassembled WGS sequence"/>
</dbReference>
<reference evidence="1" key="1">
    <citation type="submission" date="2009-09" db="EMBL/GenBank/DDBJ databases">
        <authorList>
            <person name="Weinstock G."/>
            <person name="Sodergren E."/>
            <person name="Clifton S."/>
            <person name="Fulton L."/>
            <person name="Fulton B."/>
            <person name="Courtney L."/>
            <person name="Fronick C."/>
            <person name="Harrison M."/>
            <person name="Strong C."/>
            <person name="Farmer C."/>
            <person name="Delahaunty K."/>
            <person name="Markovic C."/>
            <person name="Hall O."/>
            <person name="Minx P."/>
            <person name="Tomlinson C."/>
            <person name="Mitreva M."/>
            <person name="Nelson J."/>
            <person name="Hou S."/>
            <person name="Wollam A."/>
            <person name="Pepin K.H."/>
            <person name="Johnson M."/>
            <person name="Bhonagiri V."/>
            <person name="Nash W.E."/>
            <person name="Warren W."/>
            <person name="Chinwalla A."/>
            <person name="Mardis E.R."/>
            <person name="Wilson R.K."/>
        </authorList>
    </citation>
    <scope>NUCLEOTIDE SEQUENCE [LARGE SCALE GENOMIC DNA]</scope>
    <source>
        <strain evidence="1">ATCC 51259</strain>
    </source>
</reference>
<dbReference type="Pfam" id="PF07799">
    <property type="entry name" value="DUF1643"/>
    <property type="match status" value="1"/>
</dbReference>
<dbReference type="EMBL" id="ACIJ02000007">
    <property type="protein sequence ID" value="EEX72717.1"/>
    <property type="molecule type" value="Genomic_DNA"/>
</dbReference>
<proteinExistence type="predicted"/>
<dbReference type="GeneID" id="84575657"/>
<gene>
    <name evidence="1" type="ORF">GCWU000325_00379</name>
</gene>
<protein>
    <recommendedName>
        <fullName evidence="3">DUF1643 domain-containing protein</fullName>
    </recommendedName>
</protein>
<dbReference type="eggNOG" id="COG4333">
    <property type="taxonomic scope" value="Bacteria"/>
</dbReference>
<dbReference type="OrthoDB" id="9807577at2"/>
<name>C9LDV6_9BACT</name>
<comment type="caution">
    <text evidence="1">The sequence shown here is derived from an EMBL/GenBank/DDBJ whole genome shotgun (WGS) entry which is preliminary data.</text>
</comment>
<accession>C9LDV6</accession>